<feature type="transmembrane region" description="Helical" evidence="1">
    <location>
        <begin position="418"/>
        <end position="435"/>
    </location>
</feature>
<feature type="domain" description="DUF6785" evidence="3">
    <location>
        <begin position="28"/>
        <end position="539"/>
    </location>
</feature>
<dbReference type="Pfam" id="PF20581">
    <property type="entry name" value="DUF6785"/>
    <property type="match status" value="1"/>
</dbReference>
<feature type="transmembrane region" description="Helical" evidence="1">
    <location>
        <begin position="186"/>
        <end position="211"/>
    </location>
</feature>
<evidence type="ECO:0000313" key="4">
    <source>
        <dbReference type="EMBL" id="GBC99127.1"/>
    </source>
</evidence>
<proteinExistence type="predicted"/>
<comment type="caution">
    <text evidence="4">The sequence shown here is derived from an EMBL/GenBank/DDBJ whole genome shotgun (WGS) entry which is preliminary data.</text>
</comment>
<feature type="transmembrane region" description="Helical" evidence="1">
    <location>
        <begin position="22"/>
        <end position="39"/>
    </location>
</feature>
<name>A0A2H5XDB2_9BACT</name>
<gene>
    <name evidence="4" type="ORF">HRbin17_01648</name>
</gene>
<dbReference type="Proteomes" id="UP000236173">
    <property type="component" value="Unassembled WGS sequence"/>
</dbReference>
<accession>A0A2H5XDB2</accession>
<protein>
    <submittedName>
        <fullName evidence="4">Uncharacterized protein</fullName>
    </submittedName>
</protein>
<feature type="transmembrane region" description="Helical" evidence="1">
    <location>
        <begin position="576"/>
        <end position="595"/>
    </location>
</feature>
<feature type="transmembrane region" description="Helical" evidence="1">
    <location>
        <begin position="305"/>
        <end position="327"/>
    </location>
</feature>
<keyword evidence="1" id="KW-0472">Membrane</keyword>
<feature type="transmembrane region" description="Helical" evidence="1">
    <location>
        <begin position="352"/>
        <end position="370"/>
    </location>
</feature>
<dbReference type="InterPro" id="IPR046712">
    <property type="entry name" value="DUF6785"/>
</dbReference>
<reference evidence="5" key="1">
    <citation type="submission" date="2017-09" db="EMBL/GenBank/DDBJ databases">
        <title>Metaegenomics of thermophilic ammonia-oxidizing enrichment culture.</title>
        <authorList>
            <person name="Kato S."/>
            <person name="Suzuki K."/>
        </authorList>
    </citation>
    <scope>NUCLEOTIDE SEQUENCE [LARGE SCALE GENOMIC DNA]</scope>
</reference>
<feature type="transmembrane region" description="Helical" evidence="1">
    <location>
        <begin position="645"/>
        <end position="664"/>
    </location>
</feature>
<feature type="transmembrane region" description="Helical" evidence="1">
    <location>
        <begin position="393"/>
        <end position="412"/>
    </location>
</feature>
<sequence>MTQPVATVAAAPSEQVWRLGRLAYLCGFALVLTWLGGWWMKQAEVVVLATQITESVPPIPALGALFLLLAVNAVLRRWCPPLALSRQEILLIYAFCTVSVAIPACGSLRFVLSLITYPIYHARMSPELRLDLITPYIPDWLVPKEFALIRDLYLGRAGAEAVLTRWQWGNYTVPVGLWAVVPWREWVLPILAWTTFFGLFWLALSGMVGVFEKRWREHERLVFPLLYLPMRATEETPPSGLPLFWRDPLMWCGFALSAFYNALNMLNAFFPQMPAPGKFYDFGQFFTAPPLDGLRPLVLHYRPEVIGLGYLMPLEVAFTVWFSYALFKVEALIGRALGWQFAGFPFTQEQGLGAYLTMAVLLIYAARHYLRDWGRRLLKGTNGGEDALHPREAFSWLFIGVTGCLVFMTMAGMDGRVAALYFGLTLLVALVYARIRAEVGAPMVWLFPYYQHKKVILYTLGTSRLMGWGGVRSMTAFAVFTFLARGFFHSYTATQLENIQLGSRVGFSPHLWVRFSVAAVVVGVLMGFYFHLTPYYAKGAVNLREGGIWGHWISVSEYNAVVSALSSPLPPDVPRIIATIWGIGVTLTLGALRFAYAGSPFHPLGFAIAGAYGDLVWWSFLVVWVVKFFVLRYGGGRAYRRTVPLFLGFALGHYLTAGVIWGMMSATGKAPFQRYAVWFG</sequence>
<keyword evidence="1" id="KW-1133">Transmembrane helix</keyword>
<organism evidence="4 5">
    <name type="scientific">Candidatus Fervidibacter japonicus</name>
    <dbReference type="NCBI Taxonomy" id="2035412"/>
    <lineage>
        <taxon>Bacteria</taxon>
        <taxon>Candidatus Fervidibacterota</taxon>
        <taxon>Candidatus Fervidibacter</taxon>
    </lineage>
</organism>
<feature type="transmembrane region" description="Helical" evidence="1">
    <location>
        <begin position="615"/>
        <end position="633"/>
    </location>
</feature>
<feature type="transmembrane region" description="Helical" evidence="1">
    <location>
        <begin position="474"/>
        <end position="491"/>
    </location>
</feature>
<evidence type="ECO:0000313" key="5">
    <source>
        <dbReference type="Proteomes" id="UP000236173"/>
    </source>
</evidence>
<feature type="transmembrane region" description="Helical" evidence="1">
    <location>
        <begin position="90"/>
        <end position="120"/>
    </location>
</feature>
<dbReference type="EMBL" id="BEHT01000021">
    <property type="protein sequence ID" value="GBC99127.1"/>
    <property type="molecule type" value="Genomic_DNA"/>
</dbReference>
<feature type="domain" description="DUF6784" evidence="2">
    <location>
        <begin position="577"/>
        <end position="669"/>
    </location>
</feature>
<evidence type="ECO:0000256" key="1">
    <source>
        <dbReference type="SAM" id="Phobius"/>
    </source>
</evidence>
<dbReference type="AlphaFoldDB" id="A0A2H5XDB2"/>
<keyword evidence="1" id="KW-0812">Transmembrane</keyword>
<feature type="transmembrane region" description="Helical" evidence="1">
    <location>
        <begin position="59"/>
        <end position="78"/>
    </location>
</feature>
<evidence type="ECO:0000259" key="3">
    <source>
        <dbReference type="Pfam" id="PF20581"/>
    </source>
</evidence>
<dbReference type="InterPro" id="IPR046711">
    <property type="entry name" value="DUF6784"/>
</dbReference>
<dbReference type="Pfam" id="PF20580">
    <property type="entry name" value="DUF6784"/>
    <property type="match status" value="1"/>
</dbReference>
<feature type="transmembrane region" description="Helical" evidence="1">
    <location>
        <begin position="511"/>
        <end position="530"/>
    </location>
</feature>
<evidence type="ECO:0000259" key="2">
    <source>
        <dbReference type="Pfam" id="PF20580"/>
    </source>
</evidence>